<feature type="signal peptide" evidence="2">
    <location>
        <begin position="1"/>
        <end position="36"/>
    </location>
</feature>
<evidence type="ECO:0000256" key="1">
    <source>
        <dbReference type="SAM" id="MobiDB-lite"/>
    </source>
</evidence>
<evidence type="ECO:0000313" key="4">
    <source>
        <dbReference type="Proteomes" id="UP000217163"/>
    </source>
</evidence>
<comment type="caution">
    <text evidence="3">The sequence shown here is derived from an EMBL/GenBank/DDBJ whole genome shotgun (WGS) entry which is preliminary data.</text>
</comment>
<feature type="compositionally biased region" description="Basic and acidic residues" evidence="1">
    <location>
        <begin position="47"/>
        <end position="58"/>
    </location>
</feature>
<name>A0A261WGW7_9PSED</name>
<evidence type="ECO:0000256" key="2">
    <source>
        <dbReference type="SAM" id="SignalP"/>
    </source>
</evidence>
<keyword evidence="2" id="KW-0732">Signal</keyword>
<evidence type="ECO:0000313" key="3">
    <source>
        <dbReference type="EMBL" id="OZI85404.1"/>
    </source>
</evidence>
<sequence>MPSVSYLCLEILPMARRLLPLVTTLLTCLTTFAVSAADKQNPLPETSSERRVEVDTQREQITGADLAASKRPDGAQTIVDAPIDTADAPASNEKP</sequence>
<dbReference type="EMBL" id="NKQU01000575">
    <property type="protein sequence ID" value="OZI85404.1"/>
    <property type="molecule type" value="Genomic_DNA"/>
</dbReference>
<feature type="chain" id="PRO_5012898869" evidence="2">
    <location>
        <begin position="37"/>
        <end position="95"/>
    </location>
</feature>
<reference evidence="4" key="1">
    <citation type="journal article" date="2016" name="Sci. Rep.">
        <title>Genome analysis of the kiwifruit canker pathogen Pseudomonas syringae pv. actinidiae biovar 5.</title>
        <authorList>
            <person name="Fujikawa T."/>
            <person name="Sawada H."/>
        </authorList>
    </citation>
    <scope>NUCLEOTIDE SEQUENCE [LARGE SCALE GENOMIC DNA]</scope>
    <source>
        <strain evidence="4">MAFF 212061</strain>
    </source>
</reference>
<accession>A0A261WGW7</accession>
<protein>
    <submittedName>
        <fullName evidence="3">Uncharacterized protein</fullName>
    </submittedName>
</protein>
<dbReference type="Proteomes" id="UP000217163">
    <property type="component" value="Unassembled WGS sequence"/>
</dbReference>
<dbReference type="AlphaFoldDB" id="A0A261WGW7"/>
<proteinExistence type="predicted"/>
<organism evidence="3 4">
    <name type="scientific">Pseudomonas avellanae</name>
    <dbReference type="NCBI Taxonomy" id="46257"/>
    <lineage>
        <taxon>Bacteria</taxon>
        <taxon>Pseudomonadati</taxon>
        <taxon>Pseudomonadota</taxon>
        <taxon>Gammaproteobacteria</taxon>
        <taxon>Pseudomonadales</taxon>
        <taxon>Pseudomonadaceae</taxon>
        <taxon>Pseudomonas</taxon>
    </lineage>
</organism>
<feature type="region of interest" description="Disordered" evidence="1">
    <location>
        <begin position="37"/>
        <end position="95"/>
    </location>
</feature>
<gene>
    <name evidence="3" type="ORF">CFN58_18535</name>
</gene>